<comment type="subcellular location">
    <subcellularLocation>
        <location evidence="1">Cell membrane</location>
        <topology evidence="1">Multi-pass membrane protein</topology>
    </subcellularLocation>
</comment>
<dbReference type="AlphaFoldDB" id="A0A1E8GIX6"/>
<evidence type="ECO:0000256" key="4">
    <source>
        <dbReference type="ARBA" id="ARBA00022840"/>
    </source>
</evidence>
<dbReference type="GO" id="GO:0005886">
    <property type="term" value="C:plasma membrane"/>
    <property type="evidence" value="ECO:0007669"/>
    <property type="project" value="UniProtKB-SubCell"/>
</dbReference>
<dbReference type="InterPro" id="IPR003593">
    <property type="entry name" value="AAA+_ATPase"/>
</dbReference>
<dbReference type="InterPro" id="IPR027417">
    <property type="entry name" value="P-loop_NTPase"/>
</dbReference>
<evidence type="ECO:0000256" key="5">
    <source>
        <dbReference type="ARBA" id="ARBA00022989"/>
    </source>
</evidence>
<sequence length="541" mass="61339">MNLRQLWNDIPKWKLLLLFIAMIGAGFDGIIMSQVFSSVSKFSKKSTLNQVTIFIIYSIGFYILIELSALIKSLLQNDILKNLNEEYKMKVIKSLAAKEVENRDVAQSISTLTVDLKLIEDKYFSVIFNCTYYFILGLISMIYLLYLSPFIALLFIVFSFLPMLPSMVFGKYLKTATDDYTGANTNFIRNIKDLFQGYSVIETYGAFSTFFRRSQDSIENLETKSQVMGNRHAIVGMFSSVFAWFSYMFPLAVALIFVINGKLEATAVIALLLASDRVIYPFRNVSEYFRIIKSTESTRENIASLIANSDVEKLENSPADTTIAPEIVIEDLSFGYNGEEKLFSDININIPYGKKVLITGKSGSGKSTILDLIQRVLIPNSGDIYMIDEGKKINNQPQAMARIQQAPYYFELSLRDNLIMELEGVSDEVLFDILNKLGLLEELGQNCLSENYGENGSLLSGGQKQRIEIARALIHDKKILLVDEGTSSVDKKLSKKIQDIFFKSDMTVIEVAHHYDEDRKNNYDSQIEICDKRLTINEITN</sequence>
<comment type="caution">
    <text evidence="10">The sequence shown here is derived from an EMBL/GenBank/DDBJ whole genome shotgun (WGS) entry which is preliminary data.</text>
</comment>
<dbReference type="PROSITE" id="PS50929">
    <property type="entry name" value="ABC_TM1F"/>
    <property type="match status" value="1"/>
</dbReference>
<dbReference type="EMBL" id="MKIR01000026">
    <property type="protein sequence ID" value="OFI48232.1"/>
    <property type="molecule type" value="Genomic_DNA"/>
</dbReference>
<dbReference type="InterPro" id="IPR003439">
    <property type="entry name" value="ABC_transporter-like_ATP-bd"/>
</dbReference>
<accession>A0A1E8GIX6</accession>
<dbReference type="GO" id="GO:0016887">
    <property type="term" value="F:ATP hydrolysis activity"/>
    <property type="evidence" value="ECO:0007669"/>
    <property type="project" value="InterPro"/>
</dbReference>
<dbReference type="InterPro" id="IPR011527">
    <property type="entry name" value="ABC1_TM_dom"/>
</dbReference>
<dbReference type="Proteomes" id="UP000178622">
    <property type="component" value="Unassembled WGS sequence"/>
</dbReference>
<evidence type="ECO:0000259" key="8">
    <source>
        <dbReference type="PROSITE" id="PS50893"/>
    </source>
</evidence>
<feature type="transmembrane region" description="Helical" evidence="7">
    <location>
        <begin position="234"/>
        <end position="259"/>
    </location>
</feature>
<dbReference type="STRING" id="1859473.BG261_08080"/>
<keyword evidence="2 7" id="KW-0812">Transmembrane</keyword>
<evidence type="ECO:0000313" key="11">
    <source>
        <dbReference type="Proteomes" id="UP000178622"/>
    </source>
</evidence>
<dbReference type="RefSeq" id="WP_070793240.1">
    <property type="nucleotide sequence ID" value="NZ_MKIR01000026.1"/>
</dbReference>
<keyword evidence="3" id="KW-0547">Nucleotide-binding</keyword>
<dbReference type="PROSITE" id="PS50893">
    <property type="entry name" value="ABC_TRANSPORTER_2"/>
    <property type="match status" value="1"/>
</dbReference>
<dbReference type="Pfam" id="PF00005">
    <property type="entry name" value="ABC_tran"/>
    <property type="match status" value="1"/>
</dbReference>
<gene>
    <name evidence="10" type="ORF">BG261_08080</name>
</gene>
<dbReference type="SUPFAM" id="SSF52540">
    <property type="entry name" value="P-loop containing nucleoside triphosphate hydrolases"/>
    <property type="match status" value="1"/>
</dbReference>
<feature type="transmembrane region" description="Helical" evidence="7">
    <location>
        <begin position="123"/>
        <end position="144"/>
    </location>
</feature>
<evidence type="ECO:0000256" key="1">
    <source>
        <dbReference type="ARBA" id="ARBA00004651"/>
    </source>
</evidence>
<dbReference type="PANTHER" id="PTHR43394:SF1">
    <property type="entry name" value="ATP-BINDING CASSETTE SUB-FAMILY B MEMBER 10, MITOCHONDRIAL"/>
    <property type="match status" value="1"/>
</dbReference>
<protein>
    <submittedName>
        <fullName evidence="10">ABC transporter</fullName>
    </submittedName>
</protein>
<dbReference type="PANTHER" id="PTHR43394">
    <property type="entry name" value="ATP-DEPENDENT PERMEASE MDL1, MITOCHONDRIAL"/>
    <property type="match status" value="1"/>
</dbReference>
<dbReference type="Gene3D" id="1.20.1560.10">
    <property type="entry name" value="ABC transporter type 1, transmembrane domain"/>
    <property type="match status" value="1"/>
</dbReference>
<name>A0A1E8GIX6_9LACT</name>
<keyword evidence="11" id="KW-1185">Reference proteome</keyword>
<dbReference type="InterPro" id="IPR036640">
    <property type="entry name" value="ABC1_TM_sf"/>
</dbReference>
<feature type="transmembrane region" description="Helical" evidence="7">
    <location>
        <begin position="48"/>
        <end position="71"/>
    </location>
</feature>
<proteinExistence type="predicted"/>
<keyword evidence="6 7" id="KW-0472">Membrane</keyword>
<dbReference type="GO" id="GO:0015421">
    <property type="term" value="F:ABC-type oligopeptide transporter activity"/>
    <property type="evidence" value="ECO:0007669"/>
    <property type="project" value="TreeGrafter"/>
</dbReference>
<feature type="domain" description="ABC transporter" evidence="8">
    <location>
        <begin position="327"/>
        <end position="539"/>
    </location>
</feature>
<dbReference type="SUPFAM" id="SSF90123">
    <property type="entry name" value="ABC transporter transmembrane region"/>
    <property type="match status" value="1"/>
</dbReference>
<dbReference type="InterPro" id="IPR039421">
    <property type="entry name" value="Type_1_exporter"/>
</dbReference>
<dbReference type="OrthoDB" id="1672195at2"/>
<dbReference type="Gene3D" id="3.40.50.300">
    <property type="entry name" value="P-loop containing nucleotide triphosphate hydrolases"/>
    <property type="match status" value="1"/>
</dbReference>
<evidence type="ECO:0000256" key="6">
    <source>
        <dbReference type="ARBA" id="ARBA00023136"/>
    </source>
</evidence>
<organism evidence="10 11">
    <name type="scientific">Floricoccus tropicus</name>
    <dbReference type="NCBI Taxonomy" id="1859473"/>
    <lineage>
        <taxon>Bacteria</taxon>
        <taxon>Bacillati</taxon>
        <taxon>Bacillota</taxon>
        <taxon>Bacilli</taxon>
        <taxon>Lactobacillales</taxon>
        <taxon>Streptococcaceae</taxon>
        <taxon>Floricoccus</taxon>
    </lineage>
</organism>
<dbReference type="SMART" id="SM00382">
    <property type="entry name" value="AAA"/>
    <property type="match status" value="1"/>
</dbReference>
<evidence type="ECO:0000259" key="9">
    <source>
        <dbReference type="PROSITE" id="PS50929"/>
    </source>
</evidence>
<dbReference type="PROSITE" id="PS00211">
    <property type="entry name" value="ABC_TRANSPORTER_1"/>
    <property type="match status" value="1"/>
</dbReference>
<evidence type="ECO:0000256" key="7">
    <source>
        <dbReference type="SAM" id="Phobius"/>
    </source>
</evidence>
<keyword evidence="5 7" id="KW-1133">Transmembrane helix</keyword>
<dbReference type="CDD" id="cd03228">
    <property type="entry name" value="ABCC_MRP_Like"/>
    <property type="match status" value="1"/>
</dbReference>
<feature type="domain" description="ABC transmembrane type-1" evidence="9">
    <location>
        <begin position="15"/>
        <end position="294"/>
    </location>
</feature>
<dbReference type="InterPro" id="IPR017871">
    <property type="entry name" value="ABC_transporter-like_CS"/>
</dbReference>
<evidence type="ECO:0000256" key="3">
    <source>
        <dbReference type="ARBA" id="ARBA00022741"/>
    </source>
</evidence>
<dbReference type="GO" id="GO:0005524">
    <property type="term" value="F:ATP binding"/>
    <property type="evidence" value="ECO:0007669"/>
    <property type="project" value="UniProtKB-KW"/>
</dbReference>
<keyword evidence="4" id="KW-0067">ATP-binding</keyword>
<feature type="transmembrane region" description="Helical" evidence="7">
    <location>
        <begin position="150"/>
        <end position="169"/>
    </location>
</feature>
<dbReference type="Pfam" id="PF00664">
    <property type="entry name" value="ABC_membrane"/>
    <property type="match status" value="1"/>
</dbReference>
<evidence type="ECO:0000256" key="2">
    <source>
        <dbReference type="ARBA" id="ARBA00022692"/>
    </source>
</evidence>
<reference evidence="11" key="1">
    <citation type="submission" date="2016-09" db="EMBL/GenBank/DDBJ databases">
        <title>Draft genome sequence of a novel species of the family Streptococcaceae isolated from flowers.</title>
        <authorList>
            <person name="Chuah L.-O."/>
            <person name="Yap K.-P."/>
            <person name="Thong K.L."/>
            <person name="Liong M.T."/>
            <person name="Ahmad R."/>
            <person name="Rusul G."/>
        </authorList>
    </citation>
    <scope>NUCLEOTIDE SEQUENCE [LARGE SCALE GENOMIC DNA]</scope>
    <source>
        <strain evidence="11">DF1</strain>
    </source>
</reference>
<feature type="transmembrane region" description="Helical" evidence="7">
    <location>
        <begin position="15"/>
        <end position="36"/>
    </location>
</feature>
<evidence type="ECO:0000313" key="10">
    <source>
        <dbReference type="EMBL" id="OFI48232.1"/>
    </source>
</evidence>